<evidence type="ECO:0000313" key="3">
    <source>
        <dbReference type="Proteomes" id="UP001266305"/>
    </source>
</evidence>
<organism evidence="2 3">
    <name type="scientific">Saguinus oedipus</name>
    <name type="common">Cotton-top tamarin</name>
    <name type="synonym">Oedipomidas oedipus</name>
    <dbReference type="NCBI Taxonomy" id="9490"/>
    <lineage>
        <taxon>Eukaryota</taxon>
        <taxon>Metazoa</taxon>
        <taxon>Chordata</taxon>
        <taxon>Craniata</taxon>
        <taxon>Vertebrata</taxon>
        <taxon>Euteleostomi</taxon>
        <taxon>Mammalia</taxon>
        <taxon>Eutheria</taxon>
        <taxon>Euarchontoglires</taxon>
        <taxon>Primates</taxon>
        <taxon>Haplorrhini</taxon>
        <taxon>Platyrrhini</taxon>
        <taxon>Cebidae</taxon>
        <taxon>Callitrichinae</taxon>
        <taxon>Saguinus</taxon>
    </lineage>
</organism>
<protein>
    <submittedName>
        <fullName evidence="2">Uncharacterized protein</fullName>
    </submittedName>
</protein>
<feature type="region of interest" description="Disordered" evidence="1">
    <location>
        <begin position="306"/>
        <end position="377"/>
    </location>
</feature>
<accession>A0ABQ9TJ33</accession>
<evidence type="ECO:0000313" key="2">
    <source>
        <dbReference type="EMBL" id="KAK2084458.1"/>
    </source>
</evidence>
<proteinExistence type="predicted"/>
<evidence type="ECO:0000256" key="1">
    <source>
        <dbReference type="SAM" id="MobiDB-lite"/>
    </source>
</evidence>
<name>A0ABQ9TJ33_SAGOE</name>
<reference evidence="2 3" key="1">
    <citation type="submission" date="2023-05" db="EMBL/GenBank/DDBJ databases">
        <title>B98-5 Cell Line De Novo Hybrid Assembly: An Optical Mapping Approach.</title>
        <authorList>
            <person name="Kananen K."/>
            <person name="Auerbach J.A."/>
            <person name="Kautto E."/>
            <person name="Blachly J.S."/>
        </authorList>
    </citation>
    <scope>NUCLEOTIDE SEQUENCE [LARGE SCALE GENOMIC DNA]</scope>
    <source>
        <strain evidence="2">B95-8</strain>
        <tissue evidence="2">Cell line</tissue>
    </source>
</reference>
<comment type="caution">
    <text evidence="2">The sequence shown here is derived from an EMBL/GenBank/DDBJ whole genome shotgun (WGS) entry which is preliminary data.</text>
</comment>
<gene>
    <name evidence="2" type="ORF">P7K49_037491</name>
</gene>
<feature type="compositionally biased region" description="Basic and acidic residues" evidence="1">
    <location>
        <begin position="364"/>
        <end position="377"/>
    </location>
</feature>
<sequence>MERPGTAEDCVRPRGTAMPGCPRAPEPAEHSQLSQVLCAGQVVEAIQGPIPGASQSRGTVGAAGIRAGISQTSRLPDPAAQLCQPSCPRRPLRSIAAVPASLWPGSRLCARSCSCLASPDIPSRQERAEPQAPARPRPAPCLHPFHPFDAPNSVPSPGLLQNGWEVSAEAGIGEASPSLGASSSRRECPGKCACHLESWEEDIDWPEKGKGSPNSAEGVERAKTVPQREATGWRENPARKGASSPPGPVAGGAICSPQCATLRVPASVPDPGQSALAPGQDRADMDRLPDKSIDLFVKKLIDLLLAPPTREPPACGTEDPSAPGGRTPGKSRDLQHPGQQKAGPNPSHRASLCGCTSPSVSSWGEREGEGSLLAGDR</sequence>
<feature type="region of interest" description="Disordered" evidence="1">
    <location>
        <begin position="203"/>
        <end position="288"/>
    </location>
</feature>
<dbReference type="Proteomes" id="UP001266305">
    <property type="component" value="Unassembled WGS sequence"/>
</dbReference>
<dbReference type="EMBL" id="JASSZA010000022">
    <property type="protein sequence ID" value="KAK2084458.1"/>
    <property type="molecule type" value="Genomic_DNA"/>
</dbReference>
<keyword evidence="3" id="KW-1185">Reference proteome</keyword>
<feature type="region of interest" description="Disordered" evidence="1">
    <location>
        <begin position="1"/>
        <end position="28"/>
    </location>
</feature>
<feature type="compositionally biased region" description="Basic and acidic residues" evidence="1">
    <location>
        <begin position="1"/>
        <end position="12"/>
    </location>
</feature>